<organism evidence="1 2">
    <name type="scientific">Trichothecium roseum</name>
    <dbReference type="NCBI Taxonomy" id="47278"/>
    <lineage>
        <taxon>Eukaryota</taxon>
        <taxon>Fungi</taxon>
        <taxon>Dikarya</taxon>
        <taxon>Ascomycota</taxon>
        <taxon>Pezizomycotina</taxon>
        <taxon>Sordariomycetes</taxon>
        <taxon>Hypocreomycetidae</taxon>
        <taxon>Hypocreales</taxon>
        <taxon>Hypocreales incertae sedis</taxon>
        <taxon>Trichothecium</taxon>
    </lineage>
</organism>
<sequence length="990" mass="110169">MPPAAARQSPRVVNGRNREGSAGPGLLKPRLPQLAGTPSARRQYTYGAPMEPPPSRGTQRLSGAVDLSNAVGNVLNEQRRAESAELDQRRSTRQRSRALQEEEDELVGQGYQDDSSKQQQQQQQQQNQEPRNLASFIDTGVSEANSFGTASSVFGDATIEESPAPPVRPPAKSAPKVQPSSLRHVTEAEHSDSSDELSVPSKSRASPARTRRKVEAQPTTRRVTRSSRQNTVELSDDDTTPQPERMTTRSKATSETRVINGGSLPSRTGRQASQDRDLRHFNTLPKAAAPDVSTLVEEDDEGDFGPPSESSSESAEEASPPSVDHIEHETVTAQADEQARRGSTVLTWMGKPAKLISGLTPNSIRFRGLPTPETQQEPSEDGSESSDDHPPPQTRQDEPSSLRILHPTVWFEVITNLFDAGMERLLSGYNSFTVAARKVDWQNGLKTFSLMFLCIAVLLAPLLAPWGSVSEWSSNWSASRSSVWDAPHRVGGFFRGIPLPSFSWGSGRNDLWKIDLENIDDLPKTLETITAHLQEQSASGKLQKESLEKLESLLPKVIHMELKDGKPVVSQDFWFALRDAIIKDSVMMTLKEDDYSQLGSDQQLRAIANGLTSDSAFSTHIGDIAHALADASTDRLEAKQKNQLDQWSRANQFKIQDLQDRVEELARRGIKSPTDKDEKATLVSRDEFMRHIKTEFSTNRAQINAEMDEIRREGQAQVKNLLSRIDSINQQKPNTLTKNDVAAIIKEIVPRLVGDMKLEALAQGKIYANWESELDNHINWFNPMYAVTNPKLSSSTWDPYKRGVKKSYTPGLKGTMPPDIALHPWEHDGECWCAARQLNRRKNPHGAHLAVMLAEPVVPTHLVLEHILPGATTDPGSRPRLVEVYAEIADDDVRQNVRYFSHKFFPAADERSSWDAERVDLPDAYVKIGETTYEGAEHHGGVHIYRLSDELVALRAETDSVVVRAVTNYGAEKHTCFYRLRLFGHRLGKD</sequence>
<evidence type="ECO:0000313" key="2">
    <source>
        <dbReference type="Proteomes" id="UP001163324"/>
    </source>
</evidence>
<comment type="caution">
    <text evidence="1">The sequence shown here is derived from an EMBL/GenBank/DDBJ whole genome shotgun (WGS) entry which is preliminary data.</text>
</comment>
<evidence type="ECO:0000313" key="1">
    <source>
        <dbReference type="EMBL" id="KAI9896062.1"/>
    </source>
</evidence>
<dbReference type="EMBL" id="CM047949">
    <property type="protein sequence ID" value="KAI9896062.1"/>
    <property type="molecule type" value="Genomic_DNA"/>
</dbReference>
<name>A0ACC0UQ39_9HYPO</name>
<protein>
    <submittedName>
        <fullName evidence="1">Uncharacterized protein</fullName>
    </submittedName>
</protein>
<proteinExistence type="predicted"/>
<accession>A0ACC0UQ39</accession>
<gene>
    <name evidence="1" type="ORF">N3K66_008962</name>
</gene>
<dbReference type="Proteomes" id="UP001163324">
    <property type="component" value="Chromosome 10"/>
</dbReference>
<reference evidence="1" key="1">
    <citation type="submission" date="2022-10" db="EMBL/GenBank/DDBJ databases">
        <title>Complete Genome of Trichothecium roseum strain YXFP-22015, a Plant Pathogen Isolated from Citrus.</title>
        <authorList>
            <person name="Wang Y."/>
            <person name="Zhu L."/>
        </authorList>
    </citation>
    <scope>NUCLEOTIDE SEQUENCE</scope>
    <source>
        <strain evidence="1">YXFP-22015</strain>
    </source>
</reference>
<keyword evidence="2" id="KW-1185">Reference proteome</keyword>